<dbReference type="InParanoid" id="A0A1X7UUH9"/>
<protein>
    <submittedName>
        <fullName evidence="1">Uncharacterized protein</fullName>
    </submittedName>
</protein>
<reference evidence="1" key="1">
    <citation type="submission" date="2017-05" db="UniProtKB">
        <authorList>
            <consortium name="EnsemblMetazoa"/>
        </authorList>
    </citation>
    <scope>IDENTIFICATION</scope>
</reference>
<proteinExistence type="predicted"/>
<organism evidence="1">
    <name type="scientific">Amphimedon queenslandica</name>
    <name type="common">Sponge</name>
    <dbReference type="NCBI Taxonomy" id="400682"/>
    <lineage>
        <taxon>Eukaryota</taxon>
        <taxon>Metazoa</taxon>
        <taxon>Porifera</taxon>
        <taxon>Demospongiae</taxon>
        <taxon>Heteroscleromorpha</taxon>
        <taxon>Haplosclerida</taxon>
        <taxon>Niphatidae</taxon>
        <taxon>Amphimedon</taxon>
    </lineage>
</organism>
<dbReference type="EnsemblMetazoa" id="Aqu2.1.31174_001">
    <property type="protein sequence ID" value="Aqu2.1.31174_001"/>
    <property type="gene ID" value="Aqu2.1.31174"/>
</dbReference>
<dbReference type="AlphaFoldDB" id="A0A1X7UUH9"/>
<name>A0A1X7UUH9_AMPQE</name>
<accession>A0A1X7UUH9</accession>
<evidence type="ECO:0000313" key="1">
    <source>
        <dbReference type="EnsemblMetazoa" id="Aqu2.1.31174_001"/>
    </source>
</evidence>
<sequence length="33" mass="3968">MLHRKFELIPIKFKFLMIFLSCSKIGQKSLLTR</sequence>